<sequence length="856" mass="98896">MLQEIMQLKQSLMLKDSIIDSNHIQYQKLEQQVINQSIENEGLQEANDILQQNLSLLQQQKDQHKQQIQNLTQQIFEIQQSQLQQQVKQSYVQQSGLFPNTQSQSFNIQLNNLNRENADLKESNALLSKQLVQIKTEYIRQSQYIEQLKTEHQMKTVQMQKYFDQFKTGYQNKWNDASLSFEMLKQKLENTQRENEQLKSIYYQSGNLDRSIQIKDLQFDKIQKDDYLIKSQQKQMQKEQNTLNQQQIQIQEQKQQEREQIKYQNEQHQQKEVKIPSRATSASKSMTESLSAYNQKIQPEDYELIVKPESIKQSDKKNLGDFAIKREYKQKESSRPVSQPSSHKHLPAPQIAEQKQIVESKSSSFGDKTPDEEKQQMIQSMSENDNEKPPVYPSVQRNIQEISNNDESIQSENVSEVHSMLTDQTSTKNVVQKQEELKVENIISPYLPKPKIAEPEVKPVQQEIKSIEKEVIIEQALKNTPEVQKELEPVQKEQTQEKQANVDLKQEAPIAAEVKIQSSLENPLNQSDLQSSVHKEDTQPIVSPTVNNNVIQKVVDQMQSKTSELTTYSDLSNDEMEIENQSMTDSVNARINSILNKDPVLDKPVLTSAVIYSQNGNQDNSQQNQSQSENKLAESNQFQAQNQSQSQENKQSDQSQNENNQLRSQSNDQNSHNQNESQNEQSAYKIENQHSATENAQNNSQTSTNIYKHVQPADLDDDYFEFQPEFQNEIPSQNNNELTFDEFQDNSSVKTSANNQFVAESQNDFYKSENQYQKMKASDLMNSPVKQIDPLRQSKIDKIKGLLKEQRSQSDFNEPLKEDFLDREDEEDDGGLDIDDLAAFQSQTGGKSGLSDLSRM</sequence>
<organism evidence="3">
    <name type="scientific">Hexamita inflata</name>
    <dbReference type="NCBI Taxonomy" id="28002"/>
    <lineage>
        <taxon>Eukaryota</taxon>
        <taxon>Metamonada</taxon>
        <taxon>Diplomonadida</taxon>
        <taxon>Hexamitidae</taxon>
        <taxon>Hexamitinae</taxon>
        <taxon>Hexamita</taxon>
    </lineage>
</organism>
<name>A0AA86P6P3_9EUKA</name>
<evidence type="ECO:0000256" key="1">
    <source>
        <dbReference type="SAM" id="Coils"/>
    </source>
</evidence>
<feature type="region of interest" description="Disordered" evidence="2">
    <location>
        <begin position="517"/>
        <end position="540"/>
    </location>
</feature>
<feature type="region of interest" description="Disordered" evidence="2">
    <location>
        <begin position="799"/>
        <end position="856"/>
    </location>
</feature>
<keyword evidence="5" id="KW-1185">Reference proteome</keyword>
<evidence type="ECO:0000313" key="4">
    <source>
        <dbReference type="EMBL" id="CAL6108524.1"/>
    </source>
</evidence>
<dbReference type="EMBL" id="CAXDID020000653">
    <property type="protein sequence ID" value="CAL6108524.1"/>
    <property type="molecule type" value="Genomic_DNA"/>
</dbReference>
<feature type="compositionally biased region" description="Polar residues" evidence="2">
    <location>
        <begin position="278"/>
        <end position="287"/>
    </location>
</feature>
<proteinExistence type="predicted"/>
<feature type="compositionally biased region" description="Basic and acidic residues" evidence="2">
    <location>
        <begin position="484"/>
        <end position="496"/>
    </location>
</feature>
<accession>A0AA86P6P3</accession>
<comment type="caution">
    <text evidence="3">The sequence shown here is derived from an EMBL/GenBank/DDBJ whole genome shotgun (WGS) entry which is preliminary data.</text>
</comment>
<evidence type="ECO:0000256" key="2">
    <source>
        <dbReference type="SAM" id="MobiDB-lite"/>
    </source>
</evidence>
<feature type="region of interest" description="Disordered" evidence="2">
    <location>
        <begin position="413"/>
        <end position="432"/>
    </location>
</feature>
<feature type="compositionally biased region" description="Basic and acidic residues" evidence="2">
    <location>
        <begin position="799"/>
        <end position="820"/>
    </location>
</feature>
<feature type="compositionally biased region" description="Polar residues" evidence="2">
    <location>
        <begin position="517"/>
        <end position="532"/>
    </location>
</feature>
<reference evidence="3" key="1">
    <citation type="submission" date="2023-06" db="EMBL/GenBank/DDBJ databases">
        <authorList>
            <person name="Kurt Z."/>
        </authorList>
    </citation>
    <scope>NUCLEOTIDE SEQUENCE</scope>
</reference>
<dbReference type="Proteomes" id="UP001642409">
    <property type="component" value="Unassembled WGS sequence"/>
</dbReference>
<keyword evidence="1" id="KW-0175">Coiled coil</keyword>
<dbReference type="EMBL" id="CATOUU010000475">
    <property type="protein sequence ID" value="CAI9931187.1"/>
    <property type="molecule type" value="Genomic_DNA"/>
</dbReference>
<feature type="region of interest" description="Disordered" evidence="2">
    <location>
        <begin position="259"/>
        <end position="287"/>
    </location>
</feature>
<feature type="region of interest" description="Disordered" evidence="2">
    <location>
        <begin position="484"/>
        <end position="505"/>
    </location>
</feature>
<feature type="compositionally biased region" description="Low complexity" evidence="2">
    <location>
        <begin position="615"/>
        <end position="682"/>
    </location>
</feature>
<feature type="region of interest" description="Disordered" evidence="2">
    <location>
        <begin position="615"/>
        <end position="683"/>
    </location>
</feature>
<reference evidence="4 5" key="2">
    <citation type="submission" date="2024-07" db="EMBL/GenBank/DDBJ databases">
        <authorList>
            <person name="Akdeniz Z."/>
        </authorList>
    </citation>
    <scope>NUCLEOTIDE SEQUENCE [LARGE SCALE GENOMIC DNA]</scope>
</reference>
<gene>
    <name evidence="3" type="ORF">HINF_LOCUS18832</name>
    <name evidence="4" type="ORF">HINF_LOCUS75008</name>
</gene>
<feature type="compositionally biased region" description="Acidic residues" evidence="2">
    <location>
        <begin position="821"/>
        <end position="836"/>
    </location>
</feature>
<evidence type="ECO:0000313" key="3">
    <source>
        <dbReference type="EMBL" id="CAI9931187.1"/>
    </source>
</evidence>
<dbReference type="AlphaFoldDB" id="A0AA86P6P3"/>
<protein>
    <submittedName>
        <fullName evidence="4">Hypothetical_protein</fullName>
    </submittedName>
</protein>
<feature type="region of interest" description="Disordered" evidence="2">
    <location>
        <begin position="327"/>
        <end position="392"/>
    </location>
</feature>
<feature type="compositionally biased region" description="Polar residues" evidence="2">
    <location>
        <begin position="357"/>
        <end position="366"/>
    </location>
</feature>
<evidence type="ECO:0000313" key="5">
    <source>
        <dbReference type="Proteomes" id="UP001642409"/>
    </source>
</evidence>
<feature type="coiled-coil region" evidence="1">
    <location>
        <begin position="26"/>
        <end position="137"/>
    </location>
</feature>